<dbReference type="InterPro" id="IPR015915">
    <property type="entry name" value="Kelch-typ_b-propeller"/>
</dbReference>
<dbReference type="PANTHER" id="PTHR47435:SF4">
    <property type="entry name" value="KELCH REPEAT PROTEIN (AFU_ORTHOLOGUE AFUA_5G12780)"/>
    <property type="match status" value="1"/>
</dbReference>
<dbReference type="InterPro" id="IPR011043">
    <property type="entry name" value="Gal_Oxase/kelch_b-propeller"/>
</dbReference>
<keyword evidence="4" id="KW-0812">Transmembrane</keyword>
<dbReference type="EMBL" id="JAGPYM010000003">
    <property type="protein sequence ID" value="KAH6897406.1"/>
    <property type="molecule type" value="Genomic_DNA"/>
</dbReference>
<dbReference type="PANTHER" id="PTHR47435">
    <property type="entry name" value="KELCH REPEAT PROTEIN (AFU_ORTHOLOGUE AFUA_5G12780)"/>
    <property type="match status" value="1"/>
</dbReference>
<name>A0A9P8WF84_9HYPO</name>
<evidence type="ECO:0000256" key="4">
    <source>
        <dbReference type="SAM" id="Phobius"/>
    </source>
</evidence>
<feature type="compositionally biased region" description="Basic and acidic residues" evidence="3">
    <location>
        <begin position="537"/>
        <end position="549"/>
    </location>
</feature>
<feature type="signal peptide" evidence="5">
    <location>
        <begin position="1"/>
        <end position="22"/>
    </location>
</feature>
<dbReference type="OrthoDB" id="540004at2759"/>
<evidence type="ECO:0008006" key="8">
    <source>
        <dbReference type="Google" id="ProtNLM"/>
    </source>
</evidence>
<dbReference type="Proteomes" id="UP000777438">
    <property type="component" value="Unassembled WGS sequence"/>
</dbReference>
<feature type="transmembrane region" description="Helical" evidence="4">
    <location>
        <begin position="491"/>
        <end position="513"/>
    </location>
</feature>
<dbReference type="SUPFAM" id="SSF50965">
    <property type="entry name" value="Galactose oxidase, central domain"/>
    <property type="match status" value="1"/>
</dbReference>
<evidence type="ECO:0000256" key="5">
    <source>
        <dbReference type="SAM" id="SignalP"/>
    </source>
</evidence>
<keyword evidence="4" id="KW-0472">Membrane</keyword>
<feature type="region of interest" description="Disordered" evidence="3">
    <location>
        <begin position="522"/>
        <end position="579"/>
    </location>
</feature>
<evidence type="ECO:0000313" key="6">
    <source>
        <dbReference type="EMBL" id="KAH6897406.1"/>
    </source>
</evidence>
<organism evidence="6 7">
    <name type="scientific">Thelonectria olida</name>
    <dbReference type="NCBI Taxonomy" id="1576542"/>
    <lineage>
        <taxon>Eukaryota</taxon>
        <taxon>Fungi</taxon>
        <taxon>Dikarya</taxon>
        <taxon>Ascomycota</taxon>
        <taxon>Pezizomycotina</taxon>
        <taxon>Sordariomycetes</taxon>
        <taxon>Hypocreomycetidae</taxon>
        <taxon>Hypocreales</taxon>
        <taxon>Nectriaceae</taxon>
        <taxon>Thelonectria</taxon>
    </lineage>
</organism>
<evidence type="ECO:0000256" key="1">
    <source>
        <dbReference type="ARBA" id="ARBA00022737"/>
    </source>
</evidence>
<dbReference type="Gene3D" id="2.120.10.80">
    <property type="entry name" value="Kelch-type beta propeller"/>
    <property type="match status" value="2"/>
</dbReference>
<keyword evidence="7" id="KW-1185">Reference proteome</keyword>
<accession>A0A9P8WF84</accession>
<feature type="chain" id="PRO_5040419731" description="Kelch repeat protein" evidence="5">
    <location>
        <begin position="23"/>
        <end position="579"/>
    </location>
</feature>
<proteinExistence type="predicted"/>
<feature type="region of interest" description="Disordered" evidence="3">
    <location>
        <begin position="445"/>
        <end position="487"/>
    </location>
</feature>
<feature type="compositionally biased region" description="Low complexity" evidence="3">
    <location>
        <begin position="453"/>
        <end position="476"/>
    </location>
</feature>
<keyword evidence="4" id="KW-1133">Transmembrane helix</keyword>
<comment type="caution">
    <text evidence="6">The sequence shown here is derived from an EMBL/GenBank/DDBJ whole genome shotgun (WGS) entry which is preliminary data.</text>
</comment>
<sequence>MKMHATAFLLASLASQLAVTAAKDESSSELVSRDVNSSDLDSALYRRRGLHSMVVLGDYLYIEGGEISSYIDGNMTTNDPSIAINTTLSIPLNKSWTNATVTFSETEKEEPLPGNNLGLWVNAKGSTMYRWGGDGWSGTTELAADVHIWAFEADGEGSGSWSIIKDTFDDIKSAASGGVASCGNTGFYVGGYGSNAADKRLEDTIFPDRVPLPGLITYNMSENTWTNESTVAMSPPYGTFNSGEAICISGFGSDDLVFTLSGDTSGRASAVREDSTLIGFSNITFYDTVQKKWYSQEAGGDIPKAREEFCSVGVAGNGTYDIYIYGGEDRTTGTRSDIAVLSLPGFQWFSVNVTSPERLRHACALVGKSQMLSLGGLTAEWDWADSDTWAQALGIFDLNTWEWSDKYDADADAYETPDAIVEWYEAGGMGDITWSQDDVKTMFASSSNWPKASSGKSNSKSDSDSNSDSNSDSGSDSSKESDSGSKSNTGAIAGGVVGGVAAVAIAAAAFFLWRRKRRAGMKAVPTEELDSKTVPPVEKKPEPAHELSHDGQIPLELPDGTENKEKKSPKPSDTFELPG</sequence>
<evidence type="ECO:0000256" key="3">
    <source>
        <dbReference type="SAM" id="MobiDB-lite"/>
    </source>
</evidence>
<feature type="compositionally biased region" description="Basic and acidic residues" evidence="3">
    <location>
        <begin position="561"/>
        <end position="570"/>
    </location>
</feature>
<keyword evidence="2" id="KW-0408">Iron</keyword>
<keyword evidence="1" id="KW-0677">Repeat</keyword>
<dbReference type="GO" id="GO:0019760">
    <property type="term" value="P:glucosinolate metabolic process"/>
    <property type="evidence" value="ECO:0007669"/>
    <property type="project" value="UniProtKB-ARBA"/>
</dbReference>
<evidence type="ECO:0000256" key="2">
    <source>
        <dbReference type="ARBA" id="ARBA00023004"/>
    </source>
</evidence>
<dbReference type="AlphaFoldDB" id="A0A9P8WF84"/>
<evidence type="ECO:0000313" key="7">
    <source>
        <dbReference type="Proteomes" id="UP000777438"/>
    </source>
</evidence>
<dbReference type="SUPFAM" id="SSF117281">
    <property type="entry name" value="Kelch motif"/>
    <property type="match status" value="1"/>
</dbReference>
<protein>
    <recommendedName>
        <fullName evidence="8">Kelch repeat protein</fullName>
    </recommendedName>
</protein>
<keyword evidence="5" id="KW-0732">Signal</keyword>
<gene>
    <name evidence="6" type="ORF">B0T10DRAFT_184455</name>
</gene>
<reference evidence="6 7" key="1">
    <citation type="journal article" date="2021" name="Nat. Commun.">
        <title>Genetic determinants of endophytism in the Arabidopsis root mycobiome.</title>
        <authorList>
            <person name="Mesny F."/>
            <person name="Miyauchi S."/>
            <person name="Thiergart T."/>
            <person name="Pickel B."/>
            <person name="Atanasova L."/>
            <person name="Karlsson M."/>
            <person name="Huettel B."/>
            <person name="Barry K.W."/>
            <person name="Haridas S."/>
            <person name="Chen C."/>
            <person name="Bauer D."/>
            <person name="Andreopoulos W."/>
            <person name="Pangilinan J."/>
            <person name="LaButti K."/>
            <person name="Riley R."/>
            <person name="Lipzen A."/>
            <person name="Clum A."/>
            <person name="Drula E."/>
            <person name="Henrissat B."/>
            <person name="Kohler A."/>
            <person name="Grigoriev I.V."/>
            <person name="Martin F.M."/>
            <person name="Hacquard S."/>
        </authorList>
    </citation>
    <scope>NUCLEOTIDE SEQUENCE [LARGE SCALE GENOMIC DNA]</scope>
    <source>
        <strain evidence="6 7">MPI-CAGE-CH-0241</strain>
    </source>
</reference>
<dbReference type="Gene3D" id="1.20.5.510">
    <property type="entry name" value="Single helix bin"/>
    <property type="match status" value="1"/>
</dbReference>
<dbReference type="Pfam" id="PF24681">
    <property type="entry name" value="Kelch_KLHDC2_KLHL20_DRC7"/>
    <property type="match status" value="1"/>
</dbReference>